<dbReference type="PANTHER" id="PTHR43102:SF2">
    <property type="entry name" value="GAF DOMAIN-CONTAINING PROTEIN"/>
    <property type="match status" value="1"/>
</dbReference>
<dbReference type="OrthoDB" id="166134at2759"/>
<reference evidence="2 3" key="1">
    <citation type="submission" date="2018-07" db="EMBL/GenBank/DDBJ databases">
        <title>Genome sequencing of oomycete isolates from Chile give support for New Zealand origin for Phytophthora kernoviae and make available the first Nothophytophthora sp. genome.</title>
        <authorList>
            <person name="Studholme D.J."/>
            <person name="Sanfuentes E."/>
            <person name="Panda P."/>
            <person name="Hill R."/>
            <person name="Sambles C."/>
            <person name="Grant M."/>
            <person name="Williams N.M."/>
            <person name="Mcdougal R.L."/>
        </authorList>
    </citation>
    <scope>NUCLEOTIDE SEQUENCE [LARGE SCALE GENOMIC DNA]</scope>
    <source>
        <strain evidence="2">Chile6</strain>
    </source>
</reference>
<protein>
    <recommendedName>
        <fullName evidence="4">GAF domain-containing protein</fullName>
    </recommendedName>
</protein>
<feature type="region of interest" description="Disordered" evidence="1">
    <location>
        <begin position="171"/>
        <end position="197"/>
    </location>
</feature>
<dbReference type="Proteomes" id="UP000277300">
    <property type="component" value="Unassembled WGS sequence"/>
</dbReference>
<sequence length="536" mass="60346">MAECAAPTDEVPSSSWARVKTKKKPTGGVLWEKRAIKAKREPKKKKQPSFSAVNMDQRDPQEDQDPVVYSVRSSTTVNAPLDTVLKTLDASVATAHRSFTRIIYGNLVADSSVLFHSSAQGTDYLDNRENDSFETLAVRWFVCHSSNPMTSDGDFCLQEYTKRHSIDELPMNGEHYNNNNNNNNGYQDNGGDRKNGTNTIEGLHSLQEMPVAYKLFRSLETRHCPELQESHRLLLQLSTVAAVRNSKFVAFTLFTSEPQGNRNQPSEVEGEAVHYLKVKGSAKLMKVADNLRCCEPVLRCQKSVITRNTWNVIGNSAMHPSGYEFRQLPVVLGPQQARFYAGVPLVDTKKRYCYGALAVFDAAISPGEDDDSAMTSVLQTLQKYAREAVAAVDERRKDLELRTFLQAPLIQLRQSEPTLHLSMDLSRRSQHWQDIGDQLSLDGDSDDDEIEEAQRRLEYELHHGHRRSSVDPNSAGKSRVDKPHKGYSTPKSSSVGKTRVEYFQNKMQELVQRAQDTQAQMVENTVTMERHGVPIV</sequence>
<dbReference type="PANTHER" id="PTHR43102">
    <property type="entry name" value="SLR1143 PROTEIN"/>
    <property type="match status" value="1"/>
</dbReference>
<evidence type="ECO:0000313" key="3">
    <source>
        <dbReference type="Proteomes" id="UP000277300"/>
    </source>
</evidence>
<evidence type="ECO:0000256" key="1">
    <source>
        <dbReference type="SAM" id="MobiDB-lite"/>
    </source>
</evidence>
<organism evidence="2 3">
    <name type="scientific">Phytophthora kernoviae</name>
    <dbReference type="NCBI Taxonomy" id="325452"/>
    <lineage>
        <taxon>Eukaryota</taxon>
        <taxon>Sar</taxon>
        <taxon>Stramenopiles</taxon>
        <taxon>Oomycota</taxon>
        <taxon>Peronosporomycetes</taxon>
        <taxon>Peronosporales</taxon>
        <taxon>Peronosporaceae</taxon>
        <taxon>Phytophthora</taxon>
    </lineage>
</organism>
<accession>A0A3F2RGM2</accession>
<evidence type="ECO:0008006" key="4">
    <source>
        <dbReference type="Google" id="ProtNLM"/>
    </source>
</evidence>
<gene>
    <name evidence="2" type="ORF">BBP00_00008049</name>
</gene>
<name>A0A3F2RGM2_9STRA</name>
<dbReference type="AlphaFoldDB" id="A0A3F2RGM2"/>
<feature type="region of interest" description="Disordered" evidence="1">
    <location>
        <begin position="1"/>
        <end position="64"/>
    </location>
</feature>
<feature type="region of interest" description="Disordered" evidence="1">
    <location>
        <begin position="459"/>
        <end position="497"/>
    </location>
</feature>
<comment type="caution">
    <text evidence="2">The sequence shown here is derived from an EMBL/GenBank/DDBJ whole genome shotgun (WGS) entry which is preliminary data.</text>
</comment>
<proteinExistence type="predicted"/>
<dbReference type="EMBL" id="MBDO02000372">
    <property type="protein sequence ID" value="RLN56368.1"/>
    <property type="molecule type" value="Genomic_DNA"/>
</dbReference>
<evidence type="ECO:0000313" key="2">
    <source>
        <dbReference type="EMBL" id="RLN56368.1"/>
    </source>
</evidence>